<protein>
    <submittedName>
        <fullName evidence="3">Uncharacterized protein mot18</fullName>
    </submittedName>
</protein>
<dbReference type="GeneID" id="9625479"/>
<feature type="region of interest" description="Disordered" evidence="1">
    <location>
        <begin position="1"/>
        <end position="25"/>
    </location>
</feature>
<sequence>MASSDGSTHGSSFGTGSLGSQPARTQHSVETFIDRNWQFDQGQHKSRCRIETAKFAEQSLKMLAKSREPGEHDGAVRQATIERLQALLRDPQIFPAPSRLQLVPYGSFLSSCYSRSSDLDLALTGEVAPVVVGRRGGIPAGTAVPLEQLSREECVMLLVRLAYTLEAQQLTHGSVDRNPLGARVPIIKFEAVGSGIECDVCVTTRGCDFKSSIMRSLYKLQPSLAPLIQLVKLWAKHHDINSAHCSTLNSWSLALMVVFSLQSYPGGHLLPPLWRIFHDEEPTGPAGKGRPLQDKSLQLNDMLVVAEIRCTEEADHLLAPRWSQSSSEPPGLLDQLLWFLSCFSTIMCQWRDNSAQRNWRVSTWLGRGYTARFPKAYVAAVEEPFDCNDNTARSLGTRCGLAGNAESEFFPTRQTALRPQPRPDSSRLAPRGLWGRGTDDFGNVQERNEHTLSYVAWVFGHSLHLLRNVSSTEDAARALTWLFGAEALPCVGLERLKVPAGVIHKDALRQLETMEAARGASSIHPHRRTHDGETQAEDGEEAGTKWVAEYQKRLAIRAFIDATKQQQQPAQVQQLQELDIRQELELQQALLQQQQQQQLVGESGAAAGQAFLEALRGGSQVKDQALAAADRARAATEAAAAALAKVGLGPTAQRDAAKAKLRPYWYMVGEPAITLHYNAGLAGGGGGGGKQ</sequence>
<dbReference type="OrthoDB" id="515052at2759"/>
<gene>
    <name evidence="3" type="primary">mot18</name>
    <name evidence="3" type="ORF">VOLCADRAFT_85811</name>
</gene>
<dbReference type="Pfam" id="PF22600">
    <property type="entry name" value="MTPAP-like_central"/>
    <property type="match status" value="1"/>
</dbReference>
<accession>D8TH21</accession>
<dbReference type="GO" id="GO:0016779">
    <property type="term" value="F:nucleotidyltransferase activity"/>
    <property type="evidence" value="ECO:0007669"/>
    <property type="project" value="TreeGrafter"/>
</dbReference>
<dbReference type="InterPro" id="IPR054708">
    <property type="entry name" value="MTPAP-like_central"/>
</dbReference>
<feature type="region of interest" description="Disordered" evidence="1">
    <location>
        <begin position="518"/>
        <end position="541"/>
    </location>
</feature>
<evidence type="ECO:0000313" key="4">
    <source>
        <dbReference type="Proteomes" id="UP000001058"/>
    </source>
</evidence>
<dbReference type="EMBL" id="GL378323">
    <property type="protein sequence ID" value="EFJ52633.1"/>
    <property type="molecule type" value="Genomic_DNA"/>
</dbReference>
<evidence type="ECO:0000256" key="1">
    <source>
        <dbReference type="SAM" id="MobiDB-lite"/>
    </source>
</evidence>
<dbReference type="eggNOG" id="KOG2277">
    <property type="taxonomic scope" value="Eukaryota"/>
</dbReference>
<dbReference type="InterPro" id="IPR043519">
    <property type="entry name" value="NT_sf"/>
</dbReference>
<dbReference type="SUPFAM" id="SSF81301">
    <property type="entry name" value="Nucleotidyltransferase"/>
    <property type="match status" value="1"/>
</dbReference>
<reference evidence="3 4" key="1">
    <citation type="journal article" date="2010" name="Science">
        <title>Genomic analysis of organismal complexity in the multicellular green alga Volvox carteri.</title>
        <authorList>
            <person name="Prochnik S.E."/>
            <person name="Umen J."/>
            <person name="Nedelcu A.M."/>
            <person name="Hallmann A."/>
            <person name="Miller S.M."/>
            <person name="Nishii I."/>
            <person name="Ferris P."/>
            <person name="Kuo A."/>
            <person name="Mitros T."/>
            <person name="Fritz-Laylin L.K."/>
            <person name="Hellsten U."/>
            <person name="Chapman J."/>
            <person name="Simakov O."/>
            <person name="Rensing S.A."/>
            <person name="Terry A."/>
            <person name="Pangilinan J."/>
            <person name="Kapitonov V."/>
            <person name="Jurka J."/>
            <person name="Salamov A."/>
            <person name="Shapiro H."/>
            <person name="Schmutz J."/>
            <person name="Grimwood J."/>
            <person name="Lindquist E."/>
            <person name="Lucas S."/>
            <person name="Grigoriev I.V."/>
            <person name="Schmitt R."/>
            <person name="Kirk D."/>
            <person name="Rokhsar D.S."/>
        </authorList>
    </citation>
    <scope>NUCLEOTIDE SEQUENCE [LARGE SCALE GENOMIC DNA]</scope>
    <source>
        <strain evidence="4">f. Nagariensis / Eve</strain>
    </source>
</reference>
<dbReference type="PANTHER" id="PTHR12271:SF123">
    <property type="entry name" value="PROTEIN HESO1"/>
    <property type="match status" value="1"/>
</dbReference>
<organism evidence="4">
    <name type="scientific">Volvox carteri f. nagariensis</name>
    <dbReference type="NCBI Taxonomy" id="3068"/>
    <lineage>
        <taxon>Eukaryota</taxon>
        <taxon>Viridiplantae</taxon>
        <taxon>Chlorophyta</taxon>
        <taxon>core chlorophytes</taxon>
        <taxon>Chlorophyceae</taxon>
        <taxon>CS clade</taxon>
        <taxon>Chlamydomonadales</taxon>
        <taxon>Volvocaceae</taxon>
        <taxon>Volvox</taxon>
    </lineage>
</organism>
<name>D8TH21_VOLCA</name>
<dbReference type="PANTHER" id="PTHR12271">
    <property type="entry name" value="POLY A POLYMERASE CID PAP -RELATED"/>
    <property type="match status" value="1"/>
</dbReference>
<dbReference type="CDD" id="cd05402">
    <property type="entry name" value="NT_PAP_TUTase"/>
    <property type="match status" value="1"/>
</dbReference>
<evidence type="ECO:0000259" key="2">
    <source>
        <dbReference type="Pfam" id="PF22600"/>
    </source>
</evidence>
<feature type="domain" description="Poly(A) RNA polymerase mitochondrial-like central palm" evidence="2">
    <location>
        <begin position="60"/>
        <end position="204"/>
    </location>
</feature>
<keyword evidence="4" id="KW-1185">Reference proteome</keyword>
<dbReference type="Gene3D" id="1.10.1410.10">
    <property type="match status" value="1"/>
</dbReference>
<proteinExistence type="predicted"/>
<feature type="compositionally biased region" description="Low complexity" evidence="1">
    <location>
        <begin position="1"/>
        <end position="20"/>
    </location>
</feature>
<dbReference type="STRING" id="3068.D8TH21"/>
<dbReference type="Gene3D" id="3.30.460.10">
    <property type="entry name" value="Beta Polymerase, domain 2"/>
    <property type="match status" value="1"/>
</dbReference>
<dbReference type="GO" id="GO:0031123">
    <property type="term" value="P:RNA 3'-end processing"/>
    <property type="evidence" value="ECO:0007669"/>
    <property type="project" value="TreeGrafter"/>
</dbReference>
<dbReference type="SUPFAM" id="SSF81631">
    <property type="entry name" value="PAP/OAS1 substrate-binding domain"/>
    <property type="match status" value="1"/>
</dbReference>
<dbReference type="KEGG" id="vcn:VOLCADRAFT_85811"/>
<dbReference type="Proteomes" id="UP000001058">
    <property type="component" value="Unassembled WGS sequence"/>
</dbReference>
<dbReference type="AlphaFoldDB" id="D8TH21"/>
<dbReference type="InParanoid" id="D8TH21"/>
<evidence type="ECO:0000313" key="3">
    <source>
        <dbReference type="EMBL" id="EFJ52633.1"/>
    </source>
</evidence>
<dbReference type="RefSeq" id="XP_002945638.1">
    <property type="nucleotide sequence ID" value="XM_002945592.1"/>
</dbReference>